<protein>
    <recommendedName>
        <fullName evidence="1">4Fe-4S ferredoxin-type domain-containing protein</fullName>
    </recommendedName>
</protein>
<name>A0AA95NKX6_9BURK</name>
<keyword evidence="3" id="KW-1185">Reference proteome</keyword>
<dbReference type="KEGG" id="pais:PFX98_23690"/>
<organism evidence="2 3">
    <name type="scientific">Paucibacter sediminis</name>
    <dbReference type="NCBI Taxonomy" id="3019553"/>
    <lineage>
        <taxon>Bacteria</taxon>
        <taxon>Pseudomonadati</taxon>
        <taxon>Pseudomonadota</taxon>
        <taxon>Betaproteobacteria</taxon>
        <taxon>Burkholderiales</taxon>
        <taxon>Sphaerotilaceae</taxon>
        <taxon>Roseateles</taxon>
    </lineage>
</organism>
<dbReference type="InterPro" id="IPR017896">
    <property type="entry name" value="4Fe4S_Fe-S-bd"/>
</dbReference>
<accession>A0AA95NKX6</accession>
<gene>
    <name evidence="2" type="ORF">PFX98_23690</name>
</gene>
<evidence type="ECO:0000313" key="2">
    <source>
        <dbReference type="EMBL" id="WIT14553.1"/>
    </source>
</evidence>
<evidence type="ECO:0000313" key="3">
    <source>
        <dbReference type="Proteomes" id="UP001177769"/>
    </source>
</evidence>
<dbReference type="AlphaFoldDB" id="A0AA95NKX6"/>
<reference evidence="2" key="1">
    <citation type="submission" date="2023-01" db="EMBL/GenBank/DDBJ databases">
        <title>Whole genome sequence of Paucibacter sp. S2-9 isolated from pond sediment.</title>
        <authorList>
            <person name="Jung J.Y."/>
        </authorList>
    </citation>
    <scope>NUCLEOTIDE SEQUENCE</scope>
    <source>
        <strain evidence="2">S2-9</strain>
    </source>
</reference>
<proteinExistence type="predicted"/>
<sequence length="119" mass="12810">MQHRIIHIEAAAPPKPALGEPCNGCGICCLAEPCPVGVLVSRRRHGACKALQWSAALKQYRCGMLEAPLAQLGLARFPSGRPRRLLERGLRAWCRRMIAAGIGCDAEIEPAGPEHPGKP</sequence>
<dbReference type="Proteomes" id="UP001177769">
    <property type="component" value="Chromosome"/>
</dbReference>
<dbReference type="EMBL" id="CP116346">
    <property type="protein sequence ID" value="WIT14553.1"/>
    <property type="molecule type" value="Genomic_DNA"/>
</dbReference>
<dbReference type="RefSeq" id="WP_285235686.1">
    <property type="nucleotide sequence ID" value="NZ_CP116346.1"/>
</dbReference>
<feature type="domain" description="4Fe-4S ferredoxin-type" evidence="1">
    <location>
        <begin position="14"/>
        <end position="44"/>
    </location>
</feature>
<evidence type="ECO:0000259" key="1">
    <source>
        <dbReference type="PROSITE" id="PS51379"/>
    </source>
</evidence>
<dbReference type="PROSITE" id="PS51379">
    <property type="entry name" value="4FE4S_FER_2"/>
    <property type="match status" value="1"/>
</dbReference>